<evidence type="ECO:0000256" key="2">
    <source>
        <dbReference type="SAM" id="Phobius"/>
    </source>
</evidence>
<keyword evidence="4" id="KW-1185">Reference proteome</keyword>
<dbReference type="PANTHER" id="PTHR30221:SF1">
    <property type="entry name" value="SMALL-CONDUCTANCE MECHANOSENSITIVE CHANNEL"/>
    <property type="match status" value="1"/>
</dbReference>
<feature type="transmembrane region" description="Helical" evidence="2">
    <location>
        <begin position="20"/>
        <end position="40"/>
    </location>
</feature>
<dbReference type="Pfam" id="PF05552">
    <property type="entry name" value="MS_channel_1st_1"/>
    <property type="match status" value="2"/>
</dbReference>
<keyword evidence="3" id="KW-0966">Cell projection</keyword>
<evidence type="ECO:0000256" key="1">
    <source>
        <dbReference type="SAM" id="MobiDB-lite"/>
    </source>
</evidence>
<evidence type="ECO:0000313" key="3">
    <source>
        <dbReference type="EMBL" id="MBG6137798.1"/>
    </source>
</evidence>
<name>A0A8J7GJM6_9ACTN</name>
<dbReference type="PANTHER" id="PTHR30221">
    <property type="entry name" value="SMALL-CONDUCTANCE MECHANOSENSITIVE CHANNEL"/>
    <property type="match status" value="1"/>
</dbReference>
<dbReference type="InterPro" id="IPR045275">
    <property type="entry name" value="MscS_archaea/bacteria_type"/>
</dbReference>
<feature type="compositionally biased region" description="Basic and acidic residues" evidence="1">
    <location>
        <begin position="244"/>
        <end position="255"/>
    </location>
</feature>
<feature type="transmembrane region" description="Helical" evidence="2">
    <location>
        <begin position="182"/>
        <end position="204"/>
    </location>
</feature>
<proteinExistence type="predicted"/>
<keyword evidence="2" id="KW-1133">Transmembrane helix</keyword>
<dbReference type="Proteomes" id="UP000622552">
    <property type="component" value="Unassembled WGS sequence"/>
</dbReference>
<feature type="region of interest" description="Disordered" evidence="1">
    <location>
        <begin position="218"/>
        <end position="269"/>
    </location>
</feature>
<sequence length="269" mass="28597">MTDIRAVSITDGLQSALDKTIAIVPKLILFAVILFVGWLISKGIRNLVDRLLDRVGYNKAVEKSGLQRFLGTQKASTLTAKLAYYALLLFTLELAFGVFGPNPVSTLIEGVVQWLPRAFVAVVIVVVAASIAKAVRDIAESALGRLSYGPFLAKLAQVFIIALGVIAALNQIGVASAVTQPVLIAALATVGGILVVGLGGGLVMPMRERWERMLNRAEQDTSRMTGDAGMTSRFGQSSYATGAADRDMDPSRMKDASPAASDAEHKHTV</sequence>
<dbReference type="InterPro" id="IPR008910">
    <property type="entry name" value="MSC_TM_helix"/>
</dbReference>
<protein>
    <submittedName>
        <fullName evidence="3">Flagellar biosynthesis protein FliQ</fullName>
    </submittedName>
</protein>
<keyword evidence="2" id="KW-0812">Transmembrane</keyword>
<gene>
    <name evidence="3" type="ORF">IW245_003992</name>
</gene>
<dbReference type="EMBL" id="JADOUF010000001">
    <property type="protein sequence ID" value="MBG6137798.1"/>
    <property type="molecule type" value="Genomic_DNA"/>
</dbReference>
<comment type="caution">
    <text evidence="3">The sequence shown here is derived from an EMBL/GenBank/DDBJ whole genome shotgun (WGS) entry which is preliminary data.</text>
</comment>
<feature type="transmembrane region" description="Helical" evidence="2">
    <location>
        <begin position="82"/>
        <end position="102"/>
    </location>
</feature>
<keyword evidence="3" id="KW-0969">Cilium</keyword>
<reference evidence="3" key="1">
    <citation type="submission" date="2020-11" db="EMBL/GenBank/DDBJ databases">
        <title>Sequencing the genomes of 1000 actinobacteria strains.</title>
        <authorList>
            <person name="Klenk H.-P."/>
        </authorList>
    </citation>
    <scope>NUCLEOTIDE SEQUENCE</scope>
    <source>
        <strain evidence="3">DSM 45356</strain>
    </source>
</reference>
<accession>A0A8J7GJM6</accession>
<dbReference type="AlphaFoldDB" id="A0A8J7GJM6"/>
<feature type="transmembrane region" description="Helical" evidence="2">
    <location>
        <begin position="155"/>
        <end position="176"/>
    </location>
</feature>
<organism evidence="3 4">
    <name type="scientific">Longispora fulva</name>
    <dbReference type="NCBI Taxonomy" id="619741"/>
    <lineage>
        <taxon>Bacteria</taxon>
        <taxon>Bacillati</taxon>
        <taxon>Actinomycetota</taxon>
        <taxon>Actinomycetes</taxon>
        <taxon>Micromonosporales</taxon>
        <taxon>Micromonosporaceae</taxon>
        <taxon>Longispora</taxon>
    </lineage>
</organism>
<evidence type="ECO:0000313" key="4">
    <source>
        <dbReference type="Proteomes" id="UP000622552"/>
    </source>
</evidence>
<dbReference type="RefSeq" id="WP_197004620.1">
    <property type="nucleotide sequence ID" value="NZ_BONS01000024.1"/>
</dbReference>
<keyword evidence="3" id="KW-0282">Flagellum</keyword>
<dbReference type="Gene3D" id="1.10.287.1260">
    <property type="match status" value="1"/>
</dbReference>
<keyword evidence="2" id="KW-0472">Membrane</keyword>
<dbReference type="GO" id="GO:0008381">
    <property type="term" value="F:mechanosensitive monoatomic ion channel activity"/>
    <property type="evidence" value="ECO:0007669"/>
    <property type="project" value="InterPro"/>
</dbReference>
<feature type="transmembrane region" description="Helical" evidence="2">
    <location>
        <begin position="114"/>
        <end position="135"/>
    </location>
</feature>